<feature type="compositionally biased region" description="Low complexity" evidence="3">
    <location>
        <begin position="57"/>
        <end position="68"/>
    </location>
</feature>
<dbReference type="PANTHER" id="PTHR23315:SF256">
    <property type="entry name" value="ARM REPEAT SUPERFAMILY PROTEIN"/>
    <property type="match status" value="1"/>
</dbReference>
<dbReference type="InterPro" id="IPR016024">
    <property type="entry name" value="ARM-type_fold"/>
</dbReference>
<protein>
    <submittedName>
        <fullName evidence="5">U-box domain-containing protein 3</fullName>
    </submittedName>
</protein>
<feature type="repeat" description="ARM" evidence="2">
    <location>
        <begin position="125"/>
        <end position="167"/>
    </location>
</feature>
<organism evidence="5">
    <name type="scientific">Anthurium amnicola</name>
    <dbReference type="NCBI Taxonomy" id="1678845"/>
    <lineage>
        <taxon>Eukaryota</taxon>
        <taxon>Viridiplantae</taxon>
        <taxon>Streptophyta</taxon>
        <taxon>Embryophyta</taxon>
        <taxon>Tracheophyta</taxon>
        <taxon>Spermatophyta</taxon>
        <taxon>Magnoliopsida</taxon>
        <taxon>Liliopsida</taxon>
        <taxon>Araceae</taxon>
        <taxon>Pothoideae</taxon>
        <taxon>Potheae</taxon>
        <taxon>Anthurium</taxon>
    </lineage>
</organism>
<evidence type="ECO:0000256" key="3">
    <source>
        <dbReference type="SAM" id="MobiDB-lite"/>
    </source>
</evidence>
<name>A0A1D1XR58_9ARAE</name>
<dbReference type="SUPFAM" id="SSF48371">
    <property type="entry name" value="ARM repeat"/>
    <property type="match status" value="1"/>
</dbReference>
<dbReference type="PANTHER" id="PTHR23315">
    <property type="entry name" value="U BOX DOMAIN-CONTAINING"/>
    <property type="match status" value="1"/>
</dbReference>
<evidence type="ECO:0000256" key="2">
    <source>
        <dbReference type="PROSITE-ProRule" id="PRU00259"/>
    </source>
</evidence>
<dbReference type="Pfam" id="PF00514">
    <property type="entry name" value="Arm"/>
    <property type="match status" value="1"/>
</dbReference>
<dbReference type="AlphaFoldDB" id="A0A1D1XR58"/>
<feature type="region of interest" description="Disordered" evidence="3">
    <location>
        <begin position="1"/>
        <end position="71"/>
    </location>
</feature>
<dbReference type="InterPro" id="IPR000225">
    <property type="entry name" value="Armadillo"/>
</dbReference>
<feature type="compositionally biased region" description="Low complexity" evidence="3">
    <location>
        <begin position="38"/>
        <end position="48"/>
    </location>
</feature>
<keyword evidence="1" id="KW-0833">Ubl conjugation pathway</keyword>
<proteinExistence type="predicted"/>
<dbReference type="InterPro" id="IPR058678">
    <property type="entry name" value="ARM_PUB"/>
</dbReference>
<sequence length="429" mass="46076">MAPDIFNLRRRPHQLRGMGGAEVEKMYQRPSPNPNPNPNSCSSSSSGSLSGGGSGSGSNSSSPDSPKSPLRRDEVLRDLKRQALLRDLSRQLAHGDRASRIQAARDIRKLARASVKARSAFAVDAVVGPLVAMLPSPEREERESALLALLNLAVRNERNKVVIVESGAVPPLVELLKSESSGLRELAAAAVLTLSAAESNKSTITSSGAAPLLVQILISGSIQGKVDAVTALYNLSSCKESLDPSLYVDAVAPLLALLKESKKYSKFAEKASSLLEILSGTHEGRSAISEVEGGILTVVETVEDGSYPSMEYAAGVLLSLCQSCREKYRELILKEGAIPGLLRLTVYGTKKGQERARELLELLRDDSRQKRATSEVLETIAYDIASRVDGPVQAVETAKKLLKDMMRRKMEVSVSRLHVKAVSCPTAVP</sequence>
<evidence type="ECO:0000313" key="5">
    <source>
        <dbReference type="EMBL" id="JAT44870.1"/>
    </source>
</evidence>
<gene>
    <name evidence="5" type="primary">PUB3_2</name>
    <name evidence="5" type="ORF">g.144820</name>
</gene>
<feature type="repeat" description="ARM" evidence="2">
    <location>
        <begin position="167"/>
        <end position="209"/>
    </location>
</feature>
<feature type="domain" description="U-box" evidence="4">
    <location>
        <begin position="230"/>
        <end position="374"/>
    </location>
</feature>
<dbReference type="Pfam" id="PF25598">
    <property type="entry name" value="ARM_PUB"/>
    <property type="match status" value="1"/>
</dbReference>
<accession>A0A1D1XR58</accession>
<evidence type="ECO:0000259" key="4">
    <source>
        <dbReference type="Pfam" id="PF25598"/>
    </source>
</evidence>
<dbReference type="SMART" id="SM00185">
    <property type="entry name" value="ARM"/>
    <property type="match status" value="4"/>
</dbReference>
<dbReference type="EMBL" id="GDJX01023066">
    <property type="protein sequence ID" value="JAT44870.1"/>
    <property type="molecule type" value="Transcribed_RNA"/>
</dbReference>
<dbReference type="PROSITE" id="PS50176">
    <property type="entry name" value="ARM_REPEAT"/>
    <property type="match status" value="3"/>
</dbReference>
<dbReference type="Gene3D" id="1.25.10.10">
    <property type="entry name" value="Leucine-rich Repeat Variant"/>
    <property type="match status" value="1"/>
</dbReference>
<dbReference type="InterPro" id="IPR011989">
    <property type="entry name" value="ARM-like"/>
</dbReference>
<reference evidence="5" key="1">
    <citation type="submission" date="2015-07" db="EMBL/GenBank/DDBJ databases">
        <title>Transcriptome Assembly of Anthurium amnicola.</title>
        <authorList>
            <person name="Suzuki J."/>
        </authorList>
    </citation>
    <scope>NUCLEOTIDE SEQUENCE</scope>
</reference>
<evidence type="ECO:0000256" key="1">
    <source>
        <dbReference type="ARBA" id="ARBA00022786"/>
    </source>
</evidence>
<feature type="repeat" description="ARM" evidence="2">
    <location>
        <begin position="249"/>
        <end position="293"/>
    </location>
</feature>